<feature type="transmembrane region" description="Helical" evidence="1">
    <location>
        <begin position="5"/>
        <end position="24"/>
    </location>
</feature>
<feature type="transmembrane region" description="Helical" evidence="1">
    <location>
        <begin position="90"/>
        <end position="109"/>
    </location>
</feature>
<feature type="transmembrane region" description="Helical" evidence="1">
    <location>
        <begin position="328"/>
        <end position="345"/>
    </location>
</feature>
<organism evidence="2 3">
    <name type="scientific">Candidatus Collierbacteria bacterium CG10_big_fil_rev_8_21_14_0_10_44_9</name>
    <dbReference type="NCBI Taxonomy" id="1974535"/>
    <lineage>
        <taxon>Bacteria</taxon>
        <taxon>Candidatus Collieribacteriota</taxon>
    </lineage>
</organism>
<dbReference type="EMBL" id="PFAF01000031">
    <property type="protein sequence ID" value="PIR99020.1"/>
    <property type="molecule type" value="Genomic_DNA"/>
</dbReference>
<reference evidence="3" key="1">
    <citation type="submission" date="2017-09" db="EMBL/GenBank/DDBJ databases">
        <title>Depth-based differentiation of microbial function through sediment-hosted aquifers and enrichment of novel symbionts in the deep terrestrial subsurface.</title>
        <authorList>
            <person name="Probst A.J."/>
            <person name="Ladd B."/>
            <person name="Jarett J.K."/>
            <person name="Geller-Mcgrath D.E."/>
            <person name="Sieber C.M.K."/>
            <person name="Emerson J.B."/>
            <person name="Anantharaman K."/>
            <person name="Thomas B.C."/>
            <person name="Malmstrom R."/>
            <person name="Stieglmeier M."/>
            <person name="Klingl A."/>
            <person name="Woyke T."/>
            <person name="Ryan C.M."/>
            <person name="Banfield J.F."/>
        </authorList>
    </citation>
    <scope>NUCLEOTIDE SEQUENCE [LARGE SCALE GENOMIC DNA]</scope>
</reference>
<keyword evidence="1" id="KW-0472">Membrane</keyword>
<protein>
    <recommendedName>
        <fullName evidence="4">Glycosyltransferase RgtA/B/C/D-like domain-containing protein</fullName>
    </recommendedName>
</protein>
<evidence type="ECO:0008006" key="4">
    <source>
        <dbReference type="Google" id="ProtNLM"/>
    </source>
</evidence>
<accession>A0A2H0VL17</accession>
<proteinExistence type="predicted"/>
<feature type="transmembrane region" description="Helical" evidence="1">
    <location>
        <begin position="302"/>
        <end position="321"/>
    </location>
</feature>
<feature type="transmembrane region" description="Helical" evidence="1">
    <location>
        <begin position="163"/>
        <end position="192"/>
    </location>
</feature>
<evidence type="ECO:0000313" key="3">
    <source>
        <dbReference type="Proteomes" id="UP000230796"/>
    </source>
</evidence>
<keyword evidence="1" id="KW-1133">Transmembrane helix</keyword>
<dbReference type="AlphaFoldDB" id="A0A2H0VL17"/>
<feature type="transmembrane region" description="Helical" evidence="1">
    <location>
        <begin position="115"/>
        <end position="131"/>
    </location>
</feature>
<dbReference type="Proteomes" id="UP000230796">
    <property type="component" value="Unassembled WGS sequence"/>
</dbReference>
<sequence>MKRYLMIVVIALTSLLIFWTPFLFKTGTFWGINFENHGMETIVQNFDGLNYLSVAKTMYDSQPIYYAAHFPLYPLLICTLDVFMTGPQALLGSIIISNILLAIGLYIFFRVFVKNQKLVVILTTVALFFPARMLSVRGVGTSEPLFMFFVLTSLSYASRGKHWWATILGSLAVLTRIPGILLFGAYFIQFAILNLQFTKKLKLLFPYLLMPISLTLLFVFYEQKFGSFWAYFNSSSELHPVFFPPFLIFSNTAKWITDMWREDIIYIYLFYGLGLGLVKEKTIKVFGFITGTLLLLTAHRDLARYALPIAPIALLGFAPVLNNKYVKWGLLLLIPIYLLGWQFVVENVQSISDWSSLI</sequence>
<feature type="transmembrane region" description="Helical" evidence="1">
    <location>
        <begin position="241"/>
        <end position="257"/>
    </location>
</feature>
<comment type="caution">
    <text evidence="2">The sequence shown here is derived from an EMBL/GenBank/DDBJ whole genome shotgun (WGS) entry which is preliminary data.</text>
</comment>
<name>A0A2H0VL17_9BACT</name>
<evidence type="ECO:0000313" key="2">
    <source>
        <dbReference type="EMBL" id="PIR99020.1"/>
    </source>
</evidence>
<gene>
    <name evidence="2" type="ORF">COT87_01670</name>
</gene>
<keyword evidence="1" id="KW-0812">Transmembrane</keyword>
<evidence type="ECO:0000256" key="1">
    <source>
        <dbReference type="SAM" id="Phobius"/>
    </source>
</evidence>
<feature type="transmembrane region" description="Helical" evidence="1">
    <location>
        <begin position="204"/>
        <end position="221"/>
    </location>
</feature>